<dbReference type="SMART" id="SM00245">
    <property type="entry name" value="TSPc"/>
    <property type="match status" value="1"/>
</dbReference>
<dbReference type="SUPFAM" id="SSF52096">
    <property type="entry name" value="ClpP/crotonase"/>
    <property type="match status" value="1"/>
</dbReference>
<keyword evidence="5" id="KW-1185">Reference proteome</keyword>
<dbReference type="Gene3D" id="3.30.750.170">
    <property type="match status" value="1"/>
</dbReference>
<sequence>MKKYPIYLLISLLLPSVFLGSCGEDRSGEYYALIAAKTWIYETMQQNYLFYEDLPAEDNIDFFKKPQEFLSSVVSDKDKKGSVIFSHIDSVYQRSRVETTSPSFGLEGTIIRLEDGTNAVRILYVQDQSPAKEAGLKRGSCVIAVDSQKITNSNYSQYFQYPTQSYRYMLITPHTATGENDKQVYDTCEVQMPAPRIVDQPSVFLTKNITTEGGRKAFYILYNSFETEEEDKLKSAFAEGMSTSPNDVILDLRYNPGGYVSTAVLLSSMLAPSSASGQTCLKLIYNNKINKEETIPFQEGITGYNYENLYIITSGNTASASEMVINCLRPYLGDKLIQVGEATFGKNVAQSLFTTPEYPELEFWLTTAYLSNSKGEYDYFTSGLTPAHQVAENPAEKLGELGTPQDTLLYSVMYHMDHHSFPQPPQPEQPTTSNKKSRVIYNPIASKVKYNKLP</sequence>
<feature type="signal peptide" evidence="2">
    <location>
        <begin position="1"/>
        <end position="20"/>
    </location>
</feature>
<evidence type="ECO:0000313" key="4">
    <source>
        <dbReference type="EMBL" id="MCZ8371703.1"/>
    </source>
</evidence>
<name>A0ABT4PF91_9BACT</name>
<organism evidence="4 5">
    <name type="scientific">Phocaeicola acetigenes</name>
    <dbReference type="NCBI Taxonomy" id="3016083"/>
    <lineage>
        <taxon>Bacteria</taxon>
        <taxon>Pseudomonadati</taxon>
        <taxon>Bacteroidota</taxon>
        <taxon>Bacteroidia</taxon>
        <taxon>Bacteroidales</taxon>
        <taxon>Bacteroidaceae</taxon>
        <taxon>Phocaeicola</taxon>
    </lineage>
</organism>
<comment type="caution">
    <text evidence="4">The sequence shown here is derived from an EMBL/GenBank/DDBJ whole genome shotgun (WGS) entry which is preliminary data.</text>
</comment>
<evidence type="ECO:0000256" key="1">
    <source>
        <dbReference type="SAM" id="MobiDB-lite"/>
    </source>
</evidence>
<dbReference type="Pfam" id="PF03572">
    <property type="entry name" value="Peptidase_S41"/>
    <property type="match status" value="1"/>
</dbReference>
<dbReference type="PANTHER" id="PTHR32060">
    <property type="entry name" value="TAIL-SPECIFIC PROTEASE"/>
    <property type="match status" value="1"/>
</dbReference>
<feature type="region of interest" description="Disordered" evidence="1">
    <location>
        <begin position="419"/>
        <end position="438"/>
    </location>
</feature>
<dbReference type="Pfam" id="PF18294">
    <property type="entry name" value="Pept_S41_N"/>
    <property type="match status" value="1"/>
</dbReference>
<dbReference type="CDD" id="cd07561">
    <property type="entry name" value="Peptidase_S41_CPP_like"/>
    <property type="match status" value="1"/>
</dbReference>
<protein>
    <submittedName>
        <fullName evidence="4">S41 family peptidase</fullName>
    </submittedName>
</protein>
<dbReference type="InterPro" id="IPR029045">
    <property type="entry name" value="ClpP/crotonase-like_dom_sf"/>
</dbReference>
<accession>A0ABT4PF91</accession>
<feature type="chain" id="PRO_5047491183" evidence="2">
    <location>
        <begin position="21"/>
        <end position="454"/>
    </location>
</feature>
<feature type="domain" description="Tail specific protease" evidence="3">
    <location>
        <begin position="206"/>
        <end position="391"/>
    </location>
</feature>
<proteinExistence type="predicted"/>
<evidence type="ECO:0000259" key="3">
    <source>
        <dbReference type="SMART" id="SM00245"/>
    </source>
</evidence>
<reference evidence="4" key="1">
    <citation type="submission" date="2022-12" db="EMBL/GenBank/DDBJ databases">
        <title>Phocaeicola acetigenes sp. nov., isolated feces from a healthy human.</title>
        <authorList>
            <person name="Do H."/>
            <person name="Ha Y.B."/>
            <person name="Kim J.-S."/>
            <person name="Suh M.K."/>
            <person name="Kim H.S."/>
            <person name="Lee J.-S."/>
        </authorList>
    </citation>
    <scope>NUCLEOTIDE SEQUENCE</scope>
    <source>
        <strain evidence="4">KGMB11183</strain>
    </source>
</reference>
<evidence type="ECO:0000256" key="2">
    <source>
        <dbReference type="SAM" id="SignalP"/>
    </source>
</evidence>
<dbReference type="PROSITE" id="PS51257">
    <property type="entry name" value="PROKAR_LIPOPROTEIN"/>
    <property type="match status" value="1"/>
</dbReference>
<dbReference type="InterPro" id="IPR041613">
    <property type="entry name" value="Pept_S41_N"/>
</dbReference>
<keyword evidence="2" id="KW-0732">Signal</keyword>
<dbReference type="Proteomes" id="UP001141933">
    <property type="component" value="Unassembled WGS sequence"/>
</dbReference>
<evidence type="ECO:0000313" key="5">
    <source>
        <dbReference type="Proteomes" id="UP001141933"/>
    </source>
</evidence>
<dbReference type="RefSeq" id="WP_269876765.1">
    <property type="nucleotide sequence ID" value="NZ_JAPZVM010000002.1"/>
</dbReference>
<dbReference type="Gene3D" id="2.30.42.10">
    <property type="match status" value="1"/>
</dbReference>
<dbReference type="InterPro" id="IPR005151">
    <property type="entry name" value="Tail-specific_protease"/>
</dbReference>
<dbReference type="PANTHER" id="PTHR32060:SF30">
    <property type="entry name" value="CARBOXY-TERMINAL PROCESSING PROTEASE CTPA"/>
    <property type="match status" value="1"/>
</dbReference>
<dbReference type="SUPFAM" id="SSF50156">
    <property type="entry name" value="PDZ domain-like"/>
    <property type="match status" value="1"/>
</dbReference>
<gene>
    <name evidence="4" type="ORF">O6P32_03160</name>
</gene>
<dbReference type="InterPro" id="IPR036034">
    <property type="entry name" value="PDZ_sf"/>
</dbReference>
<dbReference type="EMBL" id="JAPZVM010000002">
    <property type="protein sequence ID" value="MCZ8371703.1"/>
    <property type="molecule type" value="Genomic_DNA"/>
</dbReference>
<dbReference type="Gene3D" id="3.90.226.10">
    <property type="entry name" value="2-enoyl-CoA Hydratase, Chain A, domain 1"/>
    <property type="match status" value="1"/>
</dbReference>